<keyword evidence="2" id="KW-1185">Reference proteome</keyword>
<protein>
    <recommendedName>
        <fullName evidence="3">Minor tail protein</fullName>
    </recommendedName>
</protein>
<proteinExistence type="predicted"/>
<evidence type="ECO:0008006" key="3">
    <source>
        <dbReference type="Google" id="ProtNLM"/>
    </source>
</evidence>
<dbReference type="RefSeq" id="WP_310020728.1">
    <property type="nucleotide sequence ID" value="NZ_JAVDUM010000009.1"/>
</dbReference>
<comment type="caution">
    <text evidence="1">The sequence shown here is derived from an EMBL/GenBank/DDBJ whole genome shotgun (WGS) entry which is preliminary data.</text>
</comment>
<dbReference type="EMBL" id="JAVDUM010000009">
    <property type="protein sequence ID" value="MDR6867688.1"/>
    <property type="molecule type" value="Genomic_DNA"/>
</dbReference>
<evidence type="ECO:0000313" key="1">
    <source>
        <dbReference type="EMBL" id="MDR6867688.1"/>
    </source>
</evidence>
<dbReference type="Proteomes" id="UP001259347">
    <property type="component" value="Unassembled WGS sequence"/>
</dbReference>
<organism evidence="1 2">
    <name type="scientific">Microbacterium resistens</name>
    <dbReference type="NCBI Taxonomy" id="156977"/>
    <lineage>
        <taxon>Bacteria</taxon>
        <taxon>Bacillati</taxon>
        <taxon>Actinomycetota</taxon>
        <taxon>Actinomycetes</taxon>
        <taxon>Micrococcales</taxon>
        <taxon>Microbacteriaceae</taxon>
        <taxon>Microbacterium</taxon>
    </lineage>
</organism>
<accession>A0ABU1SDJ8</accession>
<reference evidence="1 2" key="1">
    <citation type="submission" date="2023-07" db="EMBL/GenBank/DDBJ databases">
        <title>Sorghum-associated microbial communities from plants grown in Nebraska, USA.</title>
        <authorList>
            <person name="Schachtman D."/>
        </authorList>
    </citation>
    <scope>NUCLEOTIDE SEQUENCE [LARGE SCALE GENOMIC DNA]</scope>
    <source>
        <strain evidence="1 2">2980</strain>
    </source>
</reference>
<sequence>MDYHVEVSDGITGTAIDRIPVTRFTWERLLSAGGDGQATIPLGGAFSTAALRDLTGHWSRKLSLHRFGRVEFDGYITSRAYNRGSNTITVGLGDLWSLLRRRIAVDHSVSGAERWQATVTGSLAVQANAAIVWARDTYTGIPWASFPLTIPGHGVEPVVTRTYYGYHLRTVMEHIQTLMDEGLDVYFRPWVPFAGTIGWYMHAGIGWTSGVTWDAYATAARGAVTKLSVTEDASRVINNSIRVGEGSEVDMLTRSNVNATSGLPLLERVTQSKTISDGPQLEKLTLEDLRMYGGPTEQWDVAVPADHPVDIGDTMNILMSGDAWVPDGWYARRVVKTSGDLAGVKTIGLQPVGGA</sequence>
<evidence type="ECO:0000313" key="2">
    <source>
        <dbReference type="Proteomes" id="UP001259347"/>
    </source>
</evidence>
<gene>
    <name evidence="1" type="ORF">J2Y69_002292</name>
</gene>
<name>A0ABU1SDJ8_9MICO</name>